<dbReference type="Proteomes" id="UP000094068">
    <property type="component" value="Unassembled WGS sequence"/>
</dbReference>
<keyword evidence="3" id="KW-1185">Reference proteome</keyword>
<evidence type="ECO:0000313" key="3">
    <source>
        <dbReference type="Proteomes" id="UP000094068"/>
    </source>
</evidence>
<name>A0A1E5GFT4_9ENTE</name>
<accession>A0A1E5GFT4</accession>
<sequence>MTKKIIENEQLYLREFTPDDFSDLCLILQDEETMYAYESTFSQEKIADWLNWNLKSYEENGFGLWAIIDQKSDTFVGQCGIVYSNVEEEFLLEIGYLVNKRYWNQGYATSASKLCLTYAKTELNAKKICSIIRDTNLSSQKVAEKNGMTIVKQFDKDYSGLPVRHFVYSIDLNK</sequence>
<dbReference type="SUPFAM" id="SSF55729">
    <property type="entry name" value="Acyl-CoA N-acyltransferases (Nat)"/>
    <property type="match status" value="1"/>
</dbReference>
<gene>
    <name evidence="2" type="ORF">BCR21_09440</name>
</gene>
<dbReference type="InterPro" id="IPR016181">
    <property type="entry name" value="Acyl_CoA_acyltransferase"/>
</dbReference>
<dbReference type="Pfam" id="PF13302">
    <property type="entry name" value="Acetyltransf_3"/>
    <property type="match status" value="1"/>
</dbReference>
<dbReference type="Gene3D" id="3.40.630.30">
    <property type="match status" value="1"/>
</dbReference>
<dbReference type="InterPro" id="IPR000182">
    <property type="entry name" value="GNAT_dom"/>
</dbReference>
<dbReference type="OrthoDB" id="9798081at2"/>
<dbReference type="PANTHER" id="PTHR43792:SF1">
    <property type="entry name" value="N-ACETYLTRANSFERASE DOMAIN-CONTAINING PROTEIN"/>
    <property type="match status" value="1"/>
</dbReference>
<dbReference type="STRING" id="903984.BCR21_09440"/>
<feature type="domain" description="N-acetyltransferase" evidence="1">
    <location>
        <begin position="11"/>
        <end position="149"/>
    </location>
</feature>
<evidence type="ECO:0000259" key="1">
    <source>
        <dbReference type="Pfam" id="PF13302"/>
    </source>
</evidence>
<proteinExistence type="predicted"/>
<dbReference type="GO" id="GO:0016747">
    <property type="term" value="F:acyltransferase activity, transferring groups other than amino-acyl groups"/>
    <property type="evidence" value="ECO:0007669"/>
    <property type="project" value="InterPro"/>
</dbReference>
<dbReference type="AlphaFoldDB" id="A0A1E5GFT4"/>
<dbReference type="InterPro" id="IPR051531">
    <property type="entry name" value="N-acetyltransferase"/>
</dbReference>
<keyword evidence="2" id="KW-0808">Transferase</keyword>
<dbReference type="RefSeq" id="WP_069646272.1">
    <property type="nucleotide sequence ID" value="NZ_MIJZ01000013.1"/>
</dbReference>
<dbReference type="PANTHER" id="PTHR43792">
    <property type="entry name" value="GNAT FAMILY, PUTATIVE (AFU_ORTHOLOGUE AFUA_3G00765)-RELATED-RELATED"/>
    <property type="match status" value="1"/>
</dbReference>
<reference evidence="3" key="1">
    <citation type="submission" date="2016-09" db="EMBL/GenBank/DDBJ databases">
        <authorList>
            <person name="Gulvik C.A."/>
        </authorList>
    </citation>
    <scope>NUCLEOTIDE SEQUENCE [LARGE SCALE GENOMIC DNA]</scope>
    <source>
        <strain evidence="3">DSM 23328</strain>
    </source>
</reference>
<protein>
    <submittedName>
        <fullName evidence="2">GNAT family N-acetyltransferase</fullName>
    </submittedName>
</protein>
<dbReference type="EMBL" id="MIJZ01000013">
    <property type="protein sequence ID" value="OEG11507.1"/>
    <property type="molecule type" value="Genomic_DNA"/>
</dbReference>
<organism evidence="2 3">
    <name type="scientific">Enterococcus ureasiticus</name>
    <dbReference type="NCBI Taxonomy" id="903984"/>
    <lineage>
        <taxon>Bacteria</taxon>
        <taxon>Bacillati</taxon>
        <taxon>Bacillota</taxon>
        <taxon>Bacilli</taxon>
        <taxon>Lactobacillales</taxon>
        <taxon>Enterococcaceae</taxon>
        <taxon>Enterococcus</taxon>
    </lineage>
</organism>
<evidence type="ECO:0000313" key="2">
    <source>
        <dbReference type="EMBL" id="OEG11507.1"/>
    </source>
</evidence>
<comment type="caution">
    <text evidence="2">The sequence shown here is derived from an EMBL/GenBank/DDBJ whole genome shotgun (WGS) entry which is preliminary data.</text>
</comment>